<keyword evidence="4" id="KW-0547">Nucleotide-binding</keyword>
<dbReference type="Gene3D" id="1.20.120.580">
    <property type="entry name" value="bsu32300-like"/>
    <property type="match status" value="1"/>
</dbReference>
<evidence type="ECO:0000256" key="3">
    <source>
        <dbReference type="ARBA" id="ARBA00022722"/>
    </source>
</evidence>
<protein>
    <recommendedName>
        <fullName evidence="9">Nucleotidyltransferase</fullName>
    </recommendedName>
</protein>
<keyword evidence="2" id="KW-1277">Toxin-antitoxin system</keyword>
<keyword evidence="5" id="KW-0378">Hydrolase</keyword>
<dbReference type="AlphaFoldDB" id="A0A2K1P4Z6"/>
<organism evidence="7 8">
    <name type="scientific">Petrotoga mexicana DSM 14811</name>
    <dbReference type="NCBI Taxonomy" id="1122954"/>
    <lineage>
        <taxon>Bacteria</taxon>
        <taxon>Thermotogati</taxon>
        <taxon>Thermotogota</taxon>
        <taxon>Thermotogae</taxon>
        <taxon>Petrotogales</taxon>
        <taxon>Petrotogaceae</taxon>
        <taxon>Petrotoga</taxon>
    </lineage>
</organism>
<dbReference type="InterPro" id="IPR008201">
    <property type="entry name" value="HepT-like"/>
</dbReference>
<comment type="similarity">
    <text evidence="6">Belongs to the HepT RNase toxin family.</text>
</comment>
<reference evidence="7 8" key="1">
    <citation type="submission" date="2013-12" db="EMBL/GenBank/DDBJ databases">
        <title>Comparative genomics of Petrotoga isolates.</title>
        <authorList>
            <person name="Nesbo C.L."/>
            <person name="Charchuk R."/>
            <person name="Chow K."/>
        </authorList>
    </citation>
    <scope>NUCLEOTIDE SEQUENCE [LARGE SCALE GENOMIC DNA]</scope>
    <source>
        <strain evidence="7 8">DSM 14811</strain>
    </source>
</reference>
<evidence type="ECO:0000313" key="8">
    <source>
        <dbReference type="Proteomes" id="UP000236604"/>
    </source>
</evidence>
<evidence type="ECO:0008006" key="9">
    <source>
        <dbReference type="Google" id="ProtNLM"/>
    </source>
</evidence>
<dbReference type="GO" id="GO:0004540">
    <property type="term" value="F:RNA nuclease activity"/>
    <property type="evidence" value="ECO:0007669"/>
    <property type="project" value="InterPro"/>
</dbReference>
<keyword evidence="8" id="KW-1185">Reference proteome</keyword>
<dbReference type="RefSeq" id="WP_103077928.1">
    <property type="nucleotide sequence ID" value="NZ_AZRN01000036.1"/>
</dbReference>
<dbReference type="Proteomes" id="UP000236604">
    <property type="component" value="Unassembled WGS sequence"/>
</dbReference>
<name>A0A2K1P4Z6_9BACT</name>
<evidence type="ECO:0000313" key="7">
    <source>
        <dbReference type="EMBL" id="PNR97851.1"/>
    </source>
</evidence>
<evidence type="ECO:0000256" key="6">
    <source>
        <dbReference type="ARBA" id="ARBA00024207"/>
    </source>
</evidence>
<gene>
    <name evidence="7" type="ORF">X927_10340</name>
</gene>
<dbReference type="GO" id="GO:0000166">
    <property type="term" value="F:nucleotide binding"/>
    <property type="evidence" value="ECO:0007669"/>
    <property type="project" value="UniProtKB-KW"/>
</dbReference>
<evidence type="ECO:0000256" key="4">
    <source>
        <dbReference type="ARBA" id="ARBA00022741"/>
    </source>
</evidence>
<dbReference type="PANTHER" id="PTHR34139">
    <property type="entry name" value="UPF0331 PROTEIN MJ0127"/>
    <property type="match status" value="1"/>
</dbReference>
<dbReference type="GO" id="GO:0110001">
    <property type="term" value="C:toxin-antitoxin complex"/>
    <property type="evidence" value="ECO:0007669"/>
    <property type="project" value="InterPro"/>
</dbReference>
<dbReference type="GO" id="GO:0016787">
    <property type="term" value="F:hydrolase activity"/>
    <property type="evidence" value="ECO:0007669"/>
    <property type="project" value="UniProtKB-KW"/>
</dbReference>
<dbReference type="InterPro" id="IPR037038">
    <property type="entry name" value="HepT-like_sf"/>
</dbReference>
<evidence type="ECO:0000256" key="5">
    <source>
        <dbReference type="ARBA" id="ARBA00022801"/>
    </source>
</evidence>
<accession>A0A2K1P4Z6</accession>
<evidence type="ECO:0000256" key="2">
    <source>
        <dbReference type="ARBA" id="ARBA00022649"/>
    </source>
</evidence>
<dbReference type="PANTHER" id="PTHR34139:SF1">
    <property type="entry name" value="RNASE MJ1380-RELATED"/>
    <property type="match status" value="1"/>
</dbReference>
<comment type="caution">
    <text evidence="7">The sequence shown here is derived from an EMBL/GenBank/DDBJ whole genome shotgun (WGS) entry which is preliminary data.</text>
</comment>
<keyword evidence="3" id="KW-0540">Nuclease</keyword>
<evidence type="ECO:0000256" key="1">
    <source>
        <dbReference type="ARBA" id="ARBA00022553"/>
    </source>
</evidence>
<dbReference type="EMBL" id="AZRN01000036">
    <property type="protein sequence ID" value="PNR97851.1"/>
    <property type="molecule type" value="Genomic_DNA"/>
</dbReference>
<dbReference type="Pfam" id="PF01934">
    <property type="entry name" value="HepT-like"/>
    <property type="match status" value="1"/>
</dbReference>
<keyword evidence="1" id="KW-0597">Phosphoprotein</keyword>
<sequence length="113" mass="13284">MKRDYTLFLKDIINAMSSIEEFVQGMSFEEFSKDDKTFSAVVRKFEVIGEATKNIPDSLREKYPYIPWNSMAGMRDILIHAYFGIDCELVWESIKNEIPRIKPELEKIIKDIK</sequence>
<proteinExistence type="inferred from homology"/>
<dbReference type="InterPro" id="IPR051813">
    <property type="entry name" value="HepT_RNase_toxin"/>
</dbReference>